<protein>
    <submittedName>
        <fullName evidence="5">Carbohydrate kinase family protein</fullName>
        <ecNumber evidence="5">2.7.1.-</ecNumber>
    </submittedName>
</protein>
<dbReference type="AlphaFoldDB" id="A0ABD6AFG3"/>
<reference evidence="5 6" key="1">
    <citation type="journal article" date="2019" name="Int. J. Syst. Evol. Microbiol.">
        <title>The Global Catalogue of Microorganisms (GCM) 10K type strain sequencing project: providing services to taxonomists for standard genome sequencing and annotation.</title>
        <authorList>
            <consortium name="The Broad Institute Genomics Platform"/>
            <consortium name="The Broad Institute Genome Sequencing Center for Infectious Disease"/>
            <person name="Wu L."/>
            <person name="Ma J."/>
        </authorList>
    </citation>
    <scope>NUCLEOTIDE SEQUENCE [LARGE SCALE GENOMIC DNA]</scope>
    <source>
        <strain evidence="5 6">CGMCC 1.12554</strain>
    </source>
</reference>
<dbReference type="EC" id="2.7.1.-" evidence="5"/>
<evidence type="ECO:0000256" key="3">
    <source>
        <dbReference type="ARBA" id="ARBA00022777"/>
    </source>
</evidence>
<feature type="domain" description="Carbohydrate kinase PfkB" evidence="4">
    <location>
        <begin position="9"/>
        <end position="300"/>
    </location>
</feature>
<dbReference type="RefSeq" id="WP_256407873.1">
    <property type="nucleotide sequence ID" value="NZ_JANHDN010000002.1"/>
</dbReference>
<comment type="similarity">
    <text evidence="1">Belongs to the carbohydrate kinase PfkB family.</text>
</comment>
<keyword evidence="6" id="KW-1185">Reference proteome</keyword>
<dbReference type="EMBL" id="JBHTBL010000001">
    <property type="protein sequence ID" value="MFC7322999.1"/>
    <property type="molecule type" value="Genomic_DNA"/>
</dbReference>
<dbReference type="Proteomes" id="UP001596545">
    <property type="component" value="Unassembled WGS sequence"/>
</dbReference>
<evidence type="ECO:0000256" key="1">
    <source>
        <dbReference type="ARBA" id="ARBA00010688"/>
    </source>
</evidence>
<dbReference type="SUPFAM" id="SSF53613">
    <property type="entry name" value="Ribokinase-like"/>
    <property type="match status" value="1"/>
</dbReference>
<dbReference type="Pfam" id="PF00294">
    <property type="entry name" value="PfkB"/>
    <property type="match status" value="1"/>
</dbReference>
<gene>
    <name evidence="5" type="ORF">ACFQMF_00235</name>
</gene>
<evidence type="ECO:0000313" key="6">
    <source>
        <dbReference type="Proteomes" id="UP001596545"/>
    </source>
</evidence>
<organism evidence="5 6">
    <name type="scientific">Halorubrum rutilum</name>
    <dbReference type="NCBI Taxonomy" id="1364933"/>
    <lineage>
        <taxon>Archaea</taxon>
        <taxon>Methanobacteriati</taxon>
        <taxon>Methanobacteriota</taxon>
        <taxon>Stenosarchaea group</taxon>
        <taxon>Halobacteria</taxon>
        <taxon>Halobacteriales</taxon>
        <taxon>Haloferacaceae</taxon>
        <taxon>Halorubrum</taxon>
    </lineage>
</organism>
<proteinExistence type="inferred from homology"/>
<name>A0ABD6AFG3_9EURY</name>
<dbReference type="Gene3D" id="3.40.1190.20">
    <property type="match status" value="1"/>
</dbReference>
<sequence>MSDRSDGTLVVGDATIDLYPVGGGPTEPGGRFEWHVGGTATNVARWLAALDERATLVTNVGTDRVGELAARRLDAGPVRTDRVAAVDAASPLTLYVPTADGDRWDAWVEGSCYGFTPPDDPASLVGGHERVHLEGVTLPTAVNRADVLRLARAAAEGDALVSFDLNGRENQWRGPAAYRAALREVLPHCDLLFAGTDDLAVAGVEETPEGLAACLPAGGSVVAFLTDGASATVGFRVGDGAITERVAVTPPSVAVATTAGAGDAFAAAVLAARGDGVTDLRELAAIGNAAGAAAATTVGSFEPEAVEAMATLLGDG</sequence>
<dbReference type="InterPro" id="IPR029056">
    <property type="entry name" value="Ribokinase-like"/>
</dbReference>
<keyword evidence="2 5" id="KW-0808">Transferase</keyword>
<dbReference type="PANTHER" id="PTHR43085:SF57">
    <property type="entry name" value="CARBOHYDRATE KINASE PFKB DOMAIN-CONTAINING PROTEIN"/>
    <property type="match status" value="1"/>
</dbReference>
<evidence type="ECO:0000256" key="2">
    <source>
        <dbReference type="ARBA" id="ARBA00022679"/>
    </source>
</evidence>
<keyword evidence="3 5" id="KW-0418">Kinase</keyword>
<evidence type="ECO:0000259" key="4">
    <source>
        <dbReference type="Pfam" id="PF00294"/>
    </source>
</evidence>
<dbReference type="PANTHER" id="PTHR43085">
    <property type="entry name" value="HEXOKINASE FAMILY MEMBER"/>
    <property type="match status" value="1"/>
</dbReference>
<dbReference type="InterPro" id="IPR050306">
    <property type="entry name" value="PfkB_Carbo_kinase"/>
</dbReference>
<dbReference type="InterPro" id="IPR011611">
    <property type="entry name" value="PfkB_dom"/>
</dbReference>
<comment type="caution">
    <text evidence="5">The sequence shown here is derived from an EMBL/GenBank/DDBJ whole genome shotgun (WGS) entry which is preliminary data.</text>
</comment>
<dbReference type="GO" id="GO:0016301">
    <property type="term" value="F:kinase activity"/>
    <property type="evidence" value="ECO:0007669"/>
    <property type="project" value="UniProtKB-KW"/>
</dbReference>
<accession>A0ABD6AFG3</accession>
<evidence type="ECO:0000313" key="5">
    <source>
        <dbReference type="EMBL" id="MFC7322999.1"/>
    </source>
</evidence>